<evidence type="ECO:0000313" key="10">
    <source>
        <dbReference type="EMBL" id="SMG56767.1"/>
    </source>
</evidence>
<dbReference type="UniPathway" id="UPA00031">
    <property type="reaction ID" value="UER00013"/>
</dbReference>
<dbReference type="EC" id="3.1.3.15" evidence="3 8"/>
<reference evidence="10 11" key="1">
    <citation type="submission" date="2017-04" db="EMBL/GenBank/DDBJ databases">
        <authorList>
            <person name="Afonso C.L."/>
            <person name="Miller P.J."/>
            <person name="Scott M.A."/>
            <person name="Spackman E."/>
            <person name="Goraichik I."/>
            <person name="Dimitrov K.M."/>
            <person name="Suarez D.L."/>
            <person name="Swayne D.E."/>
        </authorList>
    </citation>
    <scope>NUCLEOTIDE SEQUENCE [LARGE SCALE GENOMIC DNA]</scope>
    <source>
        <strain evidence="10 11">11</strain>
    </source>
</reference>
<evidence type="ECO:0000256" key="6">
    <source>
        <dbReference type="ARBA" id="ARBA00023102"/>
    </source>
</evidence>
<accession>A0A1X7LTF1</accession>
<dbReference type="PANTHER" id="PTHR21039">
    <property type="entry name" value="HISTIDINOL PHOSPHATASE-RELATED"/>
    <property type="match status" value="1"/>
</dbReference>
<keyword evidence="4 8" id="KW-0028">Amino-acid biosynthesis</keyword>
<dbReference type="NCBIfam" id="NF005596">
    <property type="entry name" value="PRK07328.1"/>
    <property type="match status" value="1"/>
</dbReference>
<gene>
    <name evidence="10" type="ORF">SAMN06295960_4247</name>
</gene>
<evidence type="ECO:0000256" key="1">
    <source>
        <dbReference type="ARBA" id="ARBA00004970"/>
    </source>
</evidence>
<dbReference type="EMBL" id="FXAZ01000007">
    <property type="protein sequence ID" value="SMG56767.1"/>
    <property type="molecule type" value="Genomic_DNA"/>
</dbReference>
<evidence type="ECO:0000259" key="9">
    <source>
        <dbReference type="Pfam" id="PF02811"/>
    </source>
</evidence>
<evidence type="ECO:0000256" key="8">
    <source>
        <dbReference type="RuleBase" id="RU366003"/>
    </source>
</evidence>
<name>A0A1X7LTF1_9BACL</name>
<dbReference type="NCBIfam" id="TIGR01856">
    <property type="entry name" value="hisJ_fam"/>
    <property type="match status" value="1"/>
</dbReference>
<comment type="similarity">
    <text evidence="2 8">Belongs to the PHP hydrolase family. HisK subfamily.</text>
</comment>
<dbReference type="GO" id="GO:0000105">
    <property type="term" value="P:L-histidine biosynthetic process"/>
    <property type="evidence" value="ECO:0007669"/>
    <property type="project" value="UniProtKB-UniRule"/>
</dbReference>
<comment type="pathway">
    <text evidence="1 8">Amino-acid biosynthesis; L-histidine biosynthesis; L-histidine from 5-phospho-alpha-D-ribose 1-diphosphate: step 8/9.</text>
</comment>
<evidence type="ECO:0000256" key="5">
    <source>
        <dbReference type="ARBA" id="ARBA00022801"/>
    </source>
</evidence>
<dbReference type="GO" id="GO:0004401">
    <property type="term" value="F:histidinol-phosphatase activity"/>
    <property type="evidence" value="ECO:0007669"/>
    <property type="project" value="UniProtKB-UniRule"/>
</dbReference>
<feature type="domain" description="PHP" evidence="9">
    <location>
        <begin position="4"/>
        <end position="199"/>
    </location>
</feature>
<dbReference type="Gene3D" id="3.20.20.140">
    <property type="entry name" value="Metal-dependent hydrolases"/>
    <property type="match status" value="1"/>
</dbReference>
<evidence type="ECO:0000256" key="7">
    <source>
        <dbReference type="ARBA" id="ARBA00049158"/>
    </source>
</evidence>
<organism evidence="10 11">
    <name type="scientific">Paenibacillus aquistagni</name>
    <dbReference type="NCBI Taxonomy" id="1852522"/>
    <lineage>
        <taxon>Bacteria</taxon>
        <taxon>Bacillati</taxon>
        <taxon>Bacillota</taxon>
        <taxon>Bacilli</taxon>
        <taxon>Bacillales</taxon>
        <taxon>Paenibacillaceae</taxon>
        <taxon>Paenibacillus</taxon>
    </lineage>
</organism>
<dbReference type="OrthoDB" id="9775255at2"/>
<evidence type="ECO:0000256" key="4">
    <source>
        <dbReference type="ARBA" id="ARBA00022605"/>
    </source>
</evidence>
<protein>
    <recommendedName>
        <fullName evidence="3 8">Histidinol-phosphatase</fullName>
        <shortName evidence="8">HolPase</shortName>
        <ecNumber evidence="3 8">3.1.3.15</ecNumber>
    </recommendedName>
</protein>
<comment type="catalytic activity">
    <reaction evidence="7 8">
        <text>L-histidinol phosphate + H2O = L-histidinol + phosphate</text>
        <dbReference type="Rhea" id="RHEA:14465"/>
        <dbReference type="ChEBI" id="CHEBI:15377"/>
        <dbReference type="ChEBI" id="CHEBI:43474"/>
        <dbReference type="ChEBI" id="CHEBI:57699"/>
        <dbReference type="ChEBI" id="CHEBI:57980"/>
        <dbReference type="EC" id="3.1.3.15"/>
    </reaction>
</comment>
<proteinExistence type="inferred from homology"/>
<dbReference type="Pfam" id="PF02811">
    <property type="entry name" value="PHP"/>
    <property type="match status" value="1"/>
</dbReference>
<evidence type="ECO:0000313" key="11">
    <source>
        <dbReference type="Proteomes" id="UP000193834"/>
    </source>
</evidence>
<dbReference type="PANTHER" id="PTHR21039:SF0">
    <property type="entry name" value="HISTIDINOL-PHOSPHATASE"/>
    <property type="match status" value="1"/>
</dbReference>
<sequence>MKFDLHTHHFRCGHADGTIRDYVEAGIKQGLQVIGISDHSPYFAYNEDQPFPKITMKKSEFEGYVQEVLKLKEEYAGKIEVLLGIESDFFPESASIYQAELVQYPFDYIIGSIHHTFGVSIFNKSRWKGLQPDKAIETKSEYYRLIRASAQSGMFQILGHIDAMKGNYPAFSGIKTPEVIDETLKIIADSDVAIEINTSGKTKLSGGWYPSDDILERALHFGVDVTFGSDAHKPSRVGDEWDEVAQRLQEIGFKRWVFYRQKQKQIVPLPR</sequence>
<dbReference type="InterPro" id="IPR016195">
    <property type="entry name" value="Pol/histidinol_Pase-like"/>
</dbReference>
<keyword evidence="6 8" id="KW-0368">Histidine biosynthesis</keyword>
<dbReference type="AlphaFoldDB" id="A0A1X7LTF1"/>
<keyword evidence="5 8" id="KW-0378">Hydrolase</keyword>
<dbReference type="SUPFAM" id="SSF89550">
    <property type="entry name" value="PHP domain-like"/>
    <property type="match status" value="1"/>
</dbReference>
<dbReference type="InterPro" id="IPR010140">
    <property type="entry name" value="Histidinol_P_phosphatase_HisJ"/>
</dbReference>
<dbReference type="InterPro" id="IPR004013">
    <property type="entry name" value="PHP_dom"/>
</dbReference>
<evidence type="ECO:0000256" key="2">
    <source>
        <dbReference type="ARBA" id="ARBA00009152"/>
    </source>
</evidence>
<dbReference type="RefSeq" id="WP_085497752.1">
    <property type="nucleotide sequence ID" value="NZ_FXAZ01000007.1"/>
</dbReference>
<dbReference type="GO" id="GO:0005737">
    <property type="term" value="C:cytoplasm"/>
    <property type="evidence" value="ECO:0007669"/>
    <property type="project" value="TreeGrafter"/>
</dbReference>
<dbReference type="STRING" id="1852522.SAMN06295960_4247"/>
<evidence type="ECO:0000256" key="3">
    <source>
        <dbReference type="ARBA" id="ARBA00013085"/>
    </source>
</evidence>
<dbReference type="CDD" id="cd12110">
    <property type="entry name" value="PHP_HisPPase_Hisj_like"/>
    <property type="match status" value="1"/>
</dbReference>
<keyword evidence="11" id="KW-1185">Reference proteome</keyword>
<dbReference type="Proteomes" id="UP000193834">
    <property type="component" value="Unassembled WGS sequence"/>
</dbReference>